<dbReference type="Proteomes" id="UP000306719">
    <property type="component" value="Unassembled WGS sequence"/>
</dbReference>
<feature type="transmembrane region" description="Helical" evidence="1">
    <location>
        <begin position="101"/>
        <end position="122"/>
    </location>
</feature>
<feature type="transmembrane region" description="Helical" evidence="1">
    <location>
        <begin position="58"/>
        <end position="75"/>
    </location>
</feature>
<sequence>MEIALTHYLYYFSFFIMVAALVTTWKYECSRYFLLFMLLLEGIDEALIPITMTWTTHVYLYCIIFDLVFCIPIIYRKHIAQWIYNLTGWDFFRRVYNNHHLALQEIGFLFIFFIDIVLNTIIYAEVWLYKWWIIDNLYLKDYFRPVVLLFIYFFTCCALATYTVKARAREEFYRTNKAPESSTI</sequence>
<evidence type="ECO:0000313" key="2">
    <source>
        <dbReference type="EMBL" id="TMP39548.1"/>
    </source>
</evidence>
<protein>
    <submittedName>
        <fullName evidence="2">Uncharacterized protein</fullName>
    </submittedName>
</protein>
<keyword evidence="1" id="KW-0472">Membrane</keyword>
<evidence type="ECO:0000313" key="3">
    <source>
        <dbReference type="Proteomes" id="UP000306719"/>
    </source>
</evidence>
<name>A0A5S3X678_9GAMM</name>
<gene>
    <name evidence="2" type="ORF">CWB98_02875</name>
</gene>
<organism evidence="2 3">
    <name type="scientific">Pseudoalteromonas rubra</name>
    <dbReference type="NCBI Taxonomy" id="43658"/>
    <lineage>
        <taxon>Bacteria</taxon>
        <taxon>Pseudomonadati</taxon>
        <taxon>Pseudomonadota</taxon>
        <taxon>Gammaproteobacteria</taxon>
        <taxon>Alteromonadales</taxon>
        <taxon>Pseudoalteromonadaceae</taxon>
        <taxon>Pseudoalteromonas</taxon>
    </lineage>
</organism>
<accession>A0A5S3X678</accession>
<feature type="transmembrane region" description="Helical" evidence="1">
    <location>
        <begin position="142"/>
        <end position="164"/>
    </location>
</feature>
<keyword evidence="1" id="KW-1133">Transmembrane helix</keyword>
<reference evidence="3" key="2">
    <citation type="submission" date="2019-06" db="EMBL/GenBank/DDBJ databases">
        <title>Co-occurence of chitin degradation, pigmentation and bioactivity in marine Pseudoalteromonas.</title>
        <authorList>
            <person name="Sonnenschein E.C."/>
            <person name="Bech P.K."/>
        </authorList>
    </citation>
    <scope>NUCLEOTIDE SEQUENCE [LARGE SCALE GENOMIC DNA]</scope>
    <source>
        <strain evidence="3">S2599</strain>
    </source>
</reference>
<keyword evidence="1" id="KW-0812">Transmembrane</keyword>
<dbReference type="AlphaFoldDB" id="A0A5S3X678"/>
<reference evidence="2 3" key="1">
    <citation type="submission" date="2018-01" db="EMBL/GenBank/DDBJ databases">
        <authorList>
            <person name="Paulsen S."/>
            <person name="Gram L.K."/>
        </authorList>
    </citation>
    <scope>NUCLEOTIDE SEQUENCE [LARGE SCALE GENOMIC DNA]</scope>
    <source>
        <strain evidence="2 3">S2599</strain>
    </source>
</reference>
<dbReference type="EMBL" id="PNCJ01000005">
    <property type="protein sequence ID" value="TMP39548.1"/>
    <property type="molecule type" value="Genomic_DNA"/>
</dbReference>
<evidence type="ECO:0000256" key="1">
    <source>
        <dbReference type="SAM" id="Phobius"/>
    </source>
</evidence>
<proteinExistence type="predicted"/>
<feature type="transmembrane region" description="Helical" evidence="1">
    <location>
        <begin position="6"/>
        <end position="25"/>
    </location>
</feature>
<comment type="caution">
    <text evidence="2">The sequence shown here is derived from an EMBL/GenBank/DDBJ whole genome shotgun (WGS) entry which is preliminary data.</text>
</comment>